<evidence type="ECO:0000256" key="2">
    <source>
        <dbReference type="SAM" id="Phobius"/>
    </source>
</evidence>
<evidence type="ECO:0000313" key="4">
    <source>
        <dbReference type="Proteomes" id="UP001456524"/>
    </source>
</evidence>
<feature type="region of interest" description="Disordered" evidence="1">
    <location>
        <begin position="1"/>
        <end position="44"/>
    </location>
</feature>
<feature type="compositionally biased region" description="Polar residues" evidence="1">
    <location>
        <begin position="20"/>
        <end position="31"/>
    </location>
</feature>
<keyword evidence="4" id="KW-1185">Reference proteome</keyword>
<dbReference type="SUPFAM" id="SSF103473">
    <property type="entry name" value="MFS general substrate transporter"/>
    <property type="match status" value="1"/>
</dbReference>
<feature type="transmembrane region" description="Helical" evidence="2">
    <location>
        <begin position="266"/>
        <end position="287"/>
    </location>
</feature>
<dbReference type="Proteomes" id="UP001456524">
    <property type="component" value="Unassembled WGS sequence"/>
</dbReference>
<accession>A0ABR1XLQ4</accession>
<keyword evidence="2" id="KW-0812">Transmembrane</keyword>
<reference evidence="3 4" key="1">
    <citation type="journal article" date="2022" name="G3 (Bethesda)">
        <title>Enemy or ally: a genomic approach to elucidate the lifestyle of Phyllosticta citrichinaensis.</title>
        <authorList>
            <person name="Buijs V.A."/>
            <person name="Groenewald J.Z."/>
            <person name="Haridas S."/>
            <person name="LaButti K.M."/>
            <person name="Lipzen A."/>
            <person name="Martin F.M."/>
            <person name="Barry K."/>
            <person name="Grigoriev I.V."/>
            <person name="Crous P.W."/>
            <person name="Seidl M.F."/>
        </authorList>
    </citation>
    <scope>NUCLEOTIDE SEQUENCE [LARGE SCALE GENOMIC DNA]</scope>
    <source>
        <strain evidence="3 4">CBS 129764</strain>
    </source>
</reference>
<comment type="caution">
    <text evidence="3">The sequence shown here is derived from an EMBL/GenBank/DDBJ whole genome shotgun (WGS) entry which is preliminary data.</text>
</comment>
<organism evidence="3 4">
    <name type="scientific">Phyllosticta citrichinensis</name>
    <dbReference type="NCBI Taxonomy" id="1130410"/>
    <lineage>
        <taxon>Eukaryota</taxon>
        <taxon>Fungi</taxon>
        <taxon>Dikarya</taxon>
        <taxon>Ascomycota</taxon>
        <taxon>Pezizomycotina</taxon>
        <taxon>Dothideomycetes</taxon>
        <taxon>Dothideomycetes incertae sedis</taxon>
        <taxon>Botryosphaeriales</taxon>
        <taxon>Phyllostictaceae</taxon>
        <taxon>Phyllosticta</taxon>
    </lineage>
</organism>
<dbReference type="CDD" id="cd06174">
    <property type="entry name" value="MFS"/>
    <property type="match status" value="1"/>
</dbReference>
<gene>
    <name evidence="3" type="ORF">IWX90DRAFT_467633</name>
</gene>
<dbReference type="EMBL" id="JBBWUH010000008">
    <property type="protein sequence ID" value="KAK8159696.1"/>
    <property type="molecule type" value="Genomic_DNA"/>
</dbReference>
<protein>
    <recommendedName>
        <fullName evidence="5">MFS transporter</fullName>
    </recommendedName>
</protein>
<evidence type="ECO:0000256" key="1">
    <source>
        <dbReference type="SAM" id="MobiDB-lite"/>
    </source>
</evidence>
<feature type="transmembrane region" description="Helical" evidence="2">
    <location>
        <begin position="210"/>
        <end position="232"/>
    </location>
</feature>
<name>A0ABR1XLQ4_9PEZI</name>
<dbReference type="Gene3D" id="1.20.1250.20">
    <property type="entry name" value="MFS general substrate transporter like domains"/>
    <property type="match status" value="1"/>
</dbReference>
<dbReference type="InterPro" id="IPR036259">
    <property type="entry name" value="MFS_trans_sf"/>
</dbReference>
<dbReference type="InterPro" id="IPR052187">
    <property type="entry name" value="MFSD1"/>
</dbReference>
<keyword evidence="2" id="KW-0472">Membrane</keyword>
<feature type="transmembrane region" description="Helical" evidence="2">
    <location>
        <begin position="307"/>
        <end position="328"/>
    </location>
</feature>
<proteinExistence type="predicted"/>
<feature type="transmembrane region" description="Helical" evidence="2">
    <location>
        <begin position="480"/>
        <end position="502"/>
    </location>
</feature>
<evidence type="ECO:0000313" key="3">
    <source>
        <dbReference type="EMBL" id="KAK8159696.1"/>
    </source>
</evidence>
<dbReference type="PANTHER" id="PTHR23512">
    <property type="entry name" value="MAJOR FACILITATOR SUPERFAMILY DOMAIN-CONTAINING PROTEIN 1"/>
    <property type="match status" value="1"/>
</dbReference>
<feature type="transmembrane region" description="Helical" evidence="2">
    <location>
        <begin position="73"/>
        <end position="91"/>
    </location>
</feature>
<evidence type="ECO:0008006" key="5">
    <source>
        <dbReference type="Google" id="ProtNLM"/>
    </source>
</evidence>
<feature type="transmembrane region" description="Helical" evidence="2">
    <location>
        <begin position="335"/>
        <end position="356"/>
    </location>
</feature>
<sequence length="510" mass="56101">MTPHPPQNPHSGDEEEKHPISSSQSPQQLTSYPKPDGLVSVSRVGDEIDHASVRSQSTDRSDGGRSAKVPRRIRAIAVLLVSLIGFAAHWSTALNSAMNSTIKKELKINNSQFAVLEASEDFIKVSTILAPECRQIDAMLWGNVVYFLGSILVAAGATVKSYQCMVGGTIVTAFGDIATQVVQYKVFCGWFAPSGGFASTLGLELGIGKIGSFVAVFVNLFTIFVLLAFFLFKNWSLHVFSGSRDPATGERLTDNRKFEIEKMLRLPWSFWIFIFFTLFQTSTATIFSQNSTELAEQRFNVSAVKAGWYSTISQYLGFFLVPLLGIFIDVFGNRLTVICICGTGMLLSMALCAWGPSVSGTAASFGIYAVAFTLGPTVIIDGIRTSLCVRYQDCGKQRHEHHFRIITGAIQDHDNNVVIVYVILAAGSLVVAWAILIASFFSVDLCRLQWTRKQRLVRGDVIKEQKAKFEDGEAGHRNKIISMSCFGFVLALMLSSWIAYFWGVATGHDD</sequence>
<dbReference type="PANTHER" id="PTHR23512:SF12">
    <property type="entry name" value="TRANSPORTER, PUTATIVE (AFU_ORTHOLOGUE AFUA_4G00260)-RELATED"/>
    <property type="match status" value="1"/>
</dbReference>
<feature type="transmembrane region" description="Helical" evidence="2">
    <location>
        <begin position="418"/>
        <end position="443"/>
    </location>
</feature>
<keyword evidence="2" id="KW-1133">Transmembrane helix</keyword>